<feature type="region of interest" description="Disordered" evidence="1">
    <location>
        <begin position="1"/>
        <end position="25"/>
    </location>
</feature>
<dbReference type="Ensembl" id="ENSPSTT00000024032.1">
    <property type="protein sequence ID" value="ENSPSTP00000022861.1"/>
    <property type="gene ID" value="ENSPSTG00000016783.1"/>
</dbReference>
<sequence>MASRERSAAARQRGDKTRTLSAARPDAVPGRLCETQWLSVLAAEERDDVVGDVVAELLGAVVERCFQAELARRCVPFAVDQARAELLQAAAWRFLVRDEGDAALEAMGAWQEDEEPPPCATDAWAEGAVPVLPVCSAPGHGEVMPPPPSALWVSVLLARGAGWGSQITPMGHHSLPLSSPALPFPREAAGCALCPQPHCCPCALPRSPAPTRTLFHPKLKVAVCHRLPPHRRCRTRCSMLPSPPRENQAAPLCQSPRSEVRACDRRSTAPGTAQLDLPARWIQPQVEVLDPGAEPKRQPRPLRHRREPRGPSGRDLGPGGSWPPRGLAAVGAPRLLPPILGARQPSSSQSPVLGSLLGSVQLAPGVTIRPGGSEGPRLCLPVRREDAEEETGEAKRDLRPLRPTVPFPAIQSPTPPGCGSECGVGCELPLLGASPVPSLPWGIVVPPLLAVGMVDAGCQPAAFGSPRRTEVQECLGSAHKHQEAPCRTGLLRGWPSHSHIRPRPVVSGGIWVSLGPLSNCKGKRRRERKRWRGREVSRPGPSVRPADGGVWCRELPRLACAPLYWPPFLGFGTLL</sequence>
<dbReference type="PANTHER" id="PTHR34438">
    <property type="entry name" value="SI:DKEY-97L20.6"/>
    <property type="match status" value="1"/>
</dbReference>
<proteinExistence type="predicted"/>
<dbReference type="AlphaFoldDB" id="A0A8C9FY44"/>
<dbReference type="PANTHER" id="PTHR34438:SF1">
    <property type="entry name" value="CHROMOSOME 2 OPEN READING FRAME 81"/>
    <property type="match status" value="1"/>
</dbReference>
<evidence type="ECO:0000313" key="2">
    <source>
        <dbReference type="Ensembl" id="ENSPSTP00000022861.1"/>
    </source>
</evidence>
<protein>
    <submittedName>
        <fullName evidence="2">Uncharacterized protein</fullName>
    </submittedName>
</protein>
<feature type="compositionally biased region" description="Basic residues" evidence="1">
    <location>
        <begin position="298"/>
        <end position="307"/>
    </location>
</feature>
<reference evidence="2" key="2">
    <citation type="submission" date="2025-09" db="UniProtKB">
        <authorList>
            <consortium name="Ensembl"/>
        </authorList>
    </citation>
    <scope>IDENTIFICATION</scope>
</reference>
<evidence type="ECO:0000256" key="1">
    <source>
        <dbReference type="SAM" id="MobiDB-lite"/>
    </source>
</evidence>
<organism evidence="2 3">
    <name type="scientific">Pavo cristatus</name>
    <name type="common">Indian peafowl</name>
    <name type="synonym">Blue peafowl</name>
    <dbReference type="NCBI Taxonomy" id="9049"/>
    <lineage>
        <taxon>Eukaryota</taxon>
        <taxon>Metazoa</taxon>
        <taxon>Chordata</taxon>
        <taxon>Craniata</taxon>
        <taxon>Vertebrata</taxon>
        <taxon>Euteleostomi</taxon>
        <taxon>Archelosauria</taxon>
        <taxon>Archosauria</taxon>
        <taxon>Dinosauria</taxon>
        <taxon>Saurischia</taxon>
        <taxon>Theropoda</taxon>
        <taxon>Coelurosauria</taxon>
        <taxon>Aves</taxon>
        <taxon>Neognathae</taxon>
        <taxon>Galloanserae</taxon>
        <taxon>Galliformes</taxon>
        <taxon>Phasianidae</taxon>
        <taxon>Phasianinae</taxon>
        <taxon>Pavo</taxon>
    </lineage>
</organism>
<feature type="compositionally biased region" description="Basic and acidic residues" evidence="1">
    <location>
        <begin position="258"/>
        <end position="267"/>
    </location>
</feature>
<evidence type="ECO:0000313" key="3">
    <source>
        <dbReference type="Proteomes" id="UP000694428"/>
    </source>
</evidence>
<reference evidence="2" key="1">
    <citation type="submission" date="2025-08" db="UniProtKB">
        <authorList>
            <consortium name="Ensembl"/>
        </authorList>
    </citation>
    <scope>IDENTIFICATION</scope>
</reference>
<accession>A0A8C9FY44</accession>
<dbReference type="Pfam" id="PF15479">
    <property type="entry name" value="DUF4639"/>
    <property type="match status" value="1"/>
</dbReference>
<dbReference type="Proteomes" id="UP000694428">
    <property type="component" value="Unplaced"/>
</dbReference>
<name>A0A8C9FY44_PAVCR</name>
<feature type="compositionally biased region" description="Basic and acidic residues" evidence="1">
    <location>
        <begin position="1"/>
        <end position="18"/>
    </location>
</feature>
<dbReference type="InterPro" id="IPR028042">
    <property type="entry name" value="DUF4639"/>
</dbReference>
<feature type="region of interest" description="Disordered" evidence="1">
    <location>
        <begin position="236"/>
        <end position="329"/>
    </location>
</feature>
<keyword evidence="3" id="KW-1185">Reference proteome</keyword>